<evidence type="ECO:0000313" key="2">
    <source>
        <dbReference type="EMBL" id="KAL3843997.1"/>
    </source>
</evidence>
<dbReference type="PANTHER" id="PTHR31642:SF145">
    <property type="entry name" value="BRASSINOSTEROID-RELATED ACYLTRANSFERASE 1"/>
    <property type="match status" value="1"/>
</dbReference>
<dbReference type="InterPro" id="IPR023213">
    <property type="entry name" value="CAT-like_dom_sf"/>
</dbReference>
<organism evidence="2 3">
    <name type="scientific">Penstemon smallii</name>
    <dbReference type="NCBI Taxonomy" id="265156"/>
    <lineage>
        <taxon>Eukaryota</taxon>
        <taxon>Viridiplantae</taxon>
        <taxon>Streptophyta</taxon>
        <taxon>Embryophyta</taxon>
        <taxon>Tracheophyta</taxon>
        <taxon>Spermatophyta</taxon>
        <taxon>Magnoliopsida</taxon>
        <taxon>eudicotyledons</taxon>
        <taxon>Gunneridae</taxon>
        <taxon>Pentapetalae</taxon>
        <taxon>asterids</taxon>
        <taxon>lamiids</taxon>
        <taxon>Lamiales</taxon>
        <taxon>Plantaginaceae</taxon>
        <taxon>Cheloneae</taxon>
        <taxon>Penstemon</taxon>
    </lineage>
</organism>
<protein>
    <submittedName>
        <fullName evidence="2">Uncharacterized protein</fullName>
    </submittedName>
</protein>
<proteinExistence type="inferred from homology"/>
<dbReference type="AlphaFoldDB" id="A0ABD3U6L7"/>
<dbReference type="Proteomes" id="UP001634393">
    <property type="component" value="Unassembled WGS sequence"/>
</dbReference>
<dbReference type="InterPro" id="IPR050317">
    <property type="entry name" value="Plant_Fungal_Acyltransferase"/>
</dbReference>
<evidence type="ECO:0000313" key="3">
    <source>
        <dbReference type="Proteomes" id="UP001634393"/>
    </source>
</evidence>
<name>A0ABD3U6L7_9LAMI</name>
<gene>
    <name evidence="2" type="ORF">ACJIZ3_001400</name>
</gene>
<comment type="caution">
    <text evidence="2">The sequence shown here is derived from an EMBL/GenBank/DDBJ whole genome shotgun (WGS) entry which is preliminary data.</text>
</comment>
<dbReference type="EMBL" id="JBJXBP010000002">
    <property type="protein sequence ID" value="KAL3843997.1"/>
    <property type="molecule type" value="Genomic_DNA"/>
</dbReference>
<comment type="similarity">
    <text evidence="1">Belongs to the plant acyltransferase family.</text>
</comment>
<dbReference type="Gene3D" id="3.30.559.10">
    <property type="entry name" value="Chloramphenicol acetyltransferase-like domain"/>
    <property type="match status" value="2"/>
</dbReference>
<accession>A0ABD3U6L7</accession>
<dbReference type="PANTHER" id="PTHR31642">
    <property type="entry name" value="TRICHOTHECENE 3-O-ACETYLTRANSFERASE"/>
    <property type="match status" value="1"/>
</dbReference>
<reference evidence="2 3" key="1">
    <citation type="submission" date="2024-12" db="EMBL/GenBank/DDBJ databases">
        <title>The unique morphological basis and parallel evolutionary history of personate flowers in Penstemon.</title>
        <authorList>
            <person name="Depatie T.H."/>
            <person name="Wessinger C.A."/>
        </authorList>
    </citation>
    <scope>NUCLEOTIDE SEQUENCE [LARGE SCALE GENOMIC DNA]</scope>
    <source>
        <strain evidence="2">WTNN_2</strain>
        <tissue evidence="2">Leaf</tissue>
    </source>
</reference>
<evidence type="ECO:0000256" key="1">
    <source>
        <dbReference type="ARBA" id="ARBA00009861"/>
    </source>
</evidence>
<dbReference type="Pfam" id="PF02458">
    <property type="entry name" value="Transferase"/>
    <property type="match status" value="1"/>
</dbReference>
<sequence>MALESDHNSPSAVSITKSIYVYPKAFPEPNKILTLSNLDRQCPTLMYLVFFYEHSDQDSSFDSVFDRLKAGLEATLSICYPAAGRLSLSSPDHDNGKLDLSCNNAGAVLVQAVTQAKISELGDISVYNEFFENLVFKPVISDENITEMPLVTAQVTRFDCGGYAIGTGTSHSLFDGISAYEFLRAWGSQCEMYEPVHERGTLLLQKNDHYINEGITNNYSSIPTAIGHLYQLIMQTYSSRPFQNQETSLVFKTFHLSTEMIDNLKKNVLDEKLNDNFSCSTFEVLAAHLWKVRTKALGLERDRKVCLQFAVDARNRMVPPLPKGFSGNAYVLASVFSTAGELEEQSHESTINQIKEAKNSVTHDYVHAYIKALQGPPATLPPLLELTVISDWTRVPFHKIDFICQDAATYVSPLIPPVPQIAYFMQNPNESRAIDVWIGLLPSIQAAFSDHFMNI</sequence>
<keyword evidence="3" id="KW-1185">Reference proteome</keyword>